<dbReference type="KEGG" id="lrs:PX52LOC_04501"/>
<dbReference type="RefSeq" id="WP_149112110.1">
    <property type="nucleotide sequence ID" value="NZ_CP042425.1"/>
</dbReference>
<organism evidence="1 2">
    <name type="scientific">Limnoglobus roseus</name>
    <dbReference type="NCBI Taxonomy" id="2598579"/>
    <lineage>
        <taxon>Bacteria</taxon>
        <taxon>Pseudomonadati</taxon>
        <taxon>Planctomycetota</taxon>
        <taxon>Planctomycetia</taxon>
        <taxon>Gemmatales</taxon>
        <taxon>Gemmataceae</taxon>
        <taxon>Limnoglobus</taxon>
    </lineage>
</organism>
<dbReference type="SUPFAM" id="SSF69754">
    <property type="entry name" value="Ribosome binding protein Y (YfiA homologue)"/>
    <property type="match status" value="1"/>
</dbReference>
<accession>A0A5C1AIK2</accession>
<reference evidence="2" key="1">
    <citation type="submission" date="2019-08" db="EMBL/GenBank/DDBJ databases">
        <title>Limnoglobus roseus gen. nov., sp. nov., a novel freshwater planctomycete with a giant genome from the family Gemmataceae.</title>
        <authorList>
            <person name="Kulichevskaya I.S."/>
            <person name="Naumoff D.G."/>
            <person name="Miroshnikov K."/>
            <person name="Ivanova A."/>
            <person name="Philippov D.A."/>
            <person name="Hakobyan A."/>
            <person name="Rijpstra I.C."/>
            <person name="Sinninghe Damste J.S."/>
            <person name="Liesack W."/>
            <person name="Dedysh S.N."/>
        </authorList>
    </citation>
    <scope>NUCLEOTIDE SEQUENCE [LARGE SCALE GENOMIC DNA]</scope>
    <source>
        <strain evidence="2">PX52</strain>
    </source>
</reference>
<gene>
    <name evidence="1" type="ORF">PX52LOC_04501</name>
</gene>
<keyword evidence="2" id="KW-1185">Reference proteome</keyword>
<dbReference type="Proteomes" id="UP000324974">
    <property type="component" value="Chromosome"/>
</dbReference>
<evidence type="ECO:0000313" key="2">
    <source>
        <dbReference type="Proteomes" id="UP000324974"/>
    </source>
</evidence>
<sequence length="107" mass="12019">MRILIHPRSITSDPNFRAQVENALSTALEPVRSDLEWVNLYLTDVNGRRGGPDKRCRVVAHLRTGPVVVSRTGPDPVAAVTVAAVRCRRLVRSRLTRRSRRRRAVAV</sequence>
<dbReference type="InterPro" id="IPR036567">
    <property type="entry name" value="RHF-like"/>
</dbReference>
<dbReference type="Gene3D" id="3.30.160.100">
    <property type="entry name" value="Ribosome hibernation promotion factor-like"/>
    <property type="match status" value="1"/>
</dbReference>
<dbReference type="EMBL" id="CP042425">
    <property type="protein sequence ID" value="QEL17512.1"/>
    <property type="molecule type" value="Genomic_DNA"/>
</dbReference>
<dbReference type="OrthoDB" id="121633at2"/>
<evidence type="ECO:0000313" key="1">
    <source>
        <dbReference type="EMBL" id="QEL17512.1"/>
    </source>
</evidence>
<proteinExistence type="predicted"/>
<protein>
    <submittedName>
        <fullName evidence="1">Ribosomal subunit interface protein</fullName>
    </submittedName>
</protein>
<name>A0A5C1AIK2_9BACT</name>
<dbReference type="AlphaFoldDB" id="A0A5C1AIK2"/>